<dbReference type="InterPro" id="IPR024481">
    <property type="entry name" value="Helicase_Sen1_N"/>
</dbReference>
<protein>
    <recommendedName>
        <fullName evidence="16">tRNA-splicing endonuclease</fullName>
    </recommendedName>
</protein>
<evidence type="ECO:0000256" key="3">
    <source>
        <dbReference type="ARBA" id="ARBA00022741"/>
    </source>
</evidence>
<feature type="region of interest" description="Disordered" evidence="9">
    <location>
        <begin position="981"/>
        <end position="1083"/>
    </location>
</feature>
<dbReference type="InterPro" id="IPR027417">
    <property type="entry name" value="P-loop_NTPase"/>
</dbReference>
<keyword evidence="8" id="KW-0175">Coiled coil</keyword>
<dbReference type="GO" id="GO:0016787">
    <property type="term" value="F:hydrolase activity"/>
    <property type="evidence" value="ECO:0007669"/>
    <property type="project" value="UniProtKB-KW"/>
</dbReference>
<feature type="coiled-coil region" evidence="8">
    <location>
        <begin position="1486"/>
        <end position="1513"/>
    </location>
</feature>
<feature type="compositionally biased region" description="Acidic residues" evidence="9">
    <location>
        <begin position="1030"/>
        <end position="1045"/>
    </location>
</feature>
<dbReference type="GO" id="GO:0016604">
    <property type="term" value="C:nuclear body"/>
    <property type="evidence" value="ECO:0007669"/>
    <property type="project" value="TreeGrafter"/>
</dbReference>
<dbReference type="InterPro" id="IPR056474">
    <property type="entry name" value="SEN1_barrel"/>
</dbReference>
<dbReference type="Pfam" id="PF23576">
    <property type="entry name" value="SEN1_barrel"/>
    <property type="match status" value="1"/>
</dbReference>
<comment type="caution">
    <text evidence="14">The sequence shown here is derived from an EMBL/GenBank/DDBJ whole genome shotgun (WGS) entry which is preliminary data.</text>
</comment>
<evidence type="ECO:0000313" key="15">
    <source>
        <dbReference type="Proteomes" id="UP000799441"/>
    </source>
</evidence>
<dbReference type="CDD" id="cd18042">
    <property type="entry name" value="DEXXQc_SETX"/>
    <property type="match status" value="1"/>
</dbReference>
<feature type="region of interest" description="Disordered" evidence="9">
    <location>
        <begin position="880"/>
        <end position="906"/>
    </location>
</feature>
<feature type="compositionally biased region" description="Polar residues" evidence="9">
    <location>
        <begin position="882"/>
        <end position="897"/>
    </location>
</feature>
<feature type="compositionally biased region" description="Basic and acidic residues" evidence="9">
    <location>
        <begin position="2014"/>
        <end position="2033"/>
    </location>
</feature>
<evidence type="ECO:0000313" key="14">
    <source>
        <dbReference type="EMBL" id="KAF2722195.1"/>
    </source>
</evidence>
<comment type="subcellular location">
    <subcellularLocation>
        <location evidence="1">Nucleus</location>
    </subcellularLocation>
</comment>
<dbReference type="Pfam" id="PF13087">
    <property type="entry name" value="AAA_12"/>
    <property type="match status" value="1"/>
</dbReference>
<dbReference type="PANTHER" id="PTHR10887">
    <property type="entry name" value="DNA2/NAM7 HELICASE FAMILY"/>
    <property type="match status" value="1"/>
</dbReference>
<feature type="domain" description="DNA2/NAM7 helicase-like C-terminal" evidence="12">
    <location>
        <begin position="1608"/>
        <end position="1806"/>
    </location>
</feature>
<reference evidence="14" key="1">
    <citation type="journal article" date="2020" name="Stud. Mycol.">
        <title>101 Dothideomycetes genomes: a test case for predicting lifestyles and emergence of pathogens.</title>
        <authorList>
            <person name="Haridas S."/>
            <person name="Albert R."/>
            <person name="Binder M."/>
            <person name="Bloem J."/>
            <person name="Labutti K."/>
            <person name="Salamov A."/>
            <person name="Andreopoulos B."/>
            <person name="Baker S."/>
            <person name="Barry K."/>
            <person name="Bills G."/>
            <person name="Bluhm B."/>
            <person name="Cannon C."/>
            <person name="Castanera R."/>
            <person name="Culley D."/>
            <person name="Daum C."/>
            <person name="Ezra D."/>
            <person name="Gonzalez J."/>
            <person name="Henrissat B."/>
            <person name="Kuo A."/>
            <person name="Liang C."/>
            <person name="Lipzen A."/>
            <person name="Lutzoni F."/>
            <person name="Magnuson J."/>
            <person name="Mondo S."/>
            <person name="Nolan M."/>
            <person name="Ohm R."/>
            <person name="Pangilinan J."/>
            <person name="Park H.-J."/>
            <person name="Ramirez L."/>
            <person name="Alfaro M."/>
            <person name="Sun H."/>
            <person name="Tritt A."/>
            <person name="Yoshinaga Y."/>
            <person name="Zwiers L.-H."/>
            <person name="Turgeon B."/>
            <person name="Goodwin S."/>
            <person name="Spatafora J."/>
            <person name="Crous P."/>
            <person name="Grigoriev I."/>
        </authorList>
    </citation>
    <scope>NUCLEOTIDE SEQUENCE</scope>
    <source>
        <strain evidence="14">CBS 116435</strain>
    </source>
</reference>
<feature type="domain" description="DNA2/NAM7 helicase helicase" evidence="11">
    <location>
        <begin position="1311"/>
        <end position="1601"/>
    </location>
</feature>
<name>A0A9P4Q9Q5_9PEZI</name>
<keyword evidence="6" id="KW-0067">ATP-binding</keyword>
<dbReference type="GO" id="GO:0005524">
    <property type="term" value="F:ATP binding"/>
    <property type="evidence" value="ECO:0007669"/>
    <property type="project" value="UniProtKB-KW"/>
</dbReference>
<accession>A0A9P4Q9Q5</accession>
<keyword evidence="3" id="KW-0547">Nucleotide-binding</keyword>
<evidence type="ECO:0000256" key="7">
    <source>
        <dbReference type="ARBA" id="ARBA00023242"/>
    </source>
</evidence>
<keyword evidence="4" id="KW-0378">Hydrolase</keyword>
<dbReference type="SUPFAM" id="SSF52540">
    <property type="entry name" value="P-loop containing nucleoside triphosphate hydrolases"/>
    <property type="match status" value="1"/>
</dbReference>
<dbReference type="InterPro" id="IPR047187">
    <property type="entry name" value="SF1_C_Upf1"/>
</dbReference>
<evidence type="ECO:0000256" key="5">
    <source>
        <dbReference type="ARBA" id="ARBA00022806"/>
    </source>
</evidence>
<dbReference type="GO" id="GO:0006369">
    <property type="term" value="P:termination of RNA polymerase II transcription"/>
    <property type="evidence" value="ECO:0007669"/>
    <property type="project" value="TreeGrafter"/>
</dbReference>
<dbReference type="GO" id="GO:0005694">
    <property type="term" value="C:chromosome"/>
    <property type="evidence" value="ECO:0007669"/>
    <property type="project" value="UniProtKB-ARBA"/>
</dbReference>
<evidence type="ECO:0000259" key="13">
    <source>
        <dbReference type="Pfam" id="PF23576"/>
    </source>
</evidence>
<dbReference type="GO" id="GO:0004386">
    <property type="term" value="F:helicase activity"/>
    <property type="evidence" value="ECO:0007669"/>
    <property type="project" value="UniProtKB-KW"/>
</dbReference>
<dbReference type="Pfam" id="PF12726">
    <property type="entry name" value="SEN1_N"/>
    <property type="match status" value="1"/>
</dbReference>
<dbReference type="CDD" id="cd18808">
    <property type="entry name" value="SF1_C_Upf1"/>
    <property type="match status" value="1"/>
</dbReference>
<dbReference type="OrthoDB" id="6513042at2759"/>
<feature type="compositionally biased region" description="Basic and acidic residues" evidence="9">
    <location>
        <begin position="1891"/>
        <end position="1912"/>
    </location>
</feature>
<evidence type="ECO:0000256" key="9">
    <source>
        <dbReference type="SAM" id="MobiDB-lite"/>
    </source>
</evidence>
<dbReference type="EMBL" id="MU003784">
    <property type="protein sequence ID" value="KAF2722195.1"/>
    <property type="molecule type" value="Genomic_DNA"/>
</dbReference>
<dbReference type="FunFam" id="3.40.50.300:FF:001152">
    <property type="entry name" value="tRNA-splicing endonuclease, putative"/>
    <property type="match status" value="1"/>
</dbReference>
<dbReference type="Pfam" id="PF13086">
    <property type="entry name" value="AAA_11"/>
    <property type="match status" value="1"/>
</dbReference>
<dbReference type="GO" id="GO:0001147">
    <property type="term" value="F:transcription termination site sequence-specific DNA binding"/>
    <property type="evidence" value="ECO:0007669"/>
    <property type="project" value="TreeGrafter"/>
</dbReference>
<evidence type="ECO:0000259" key="12">
    <source>
        <dbReference type="Pfam" id="PF13087"/>
    </source>
</evidence>
<dbReference type="Proteomes" id="UP000799441">
    <property type="component" value="Unassembled WGS sequence"/>
</dbReference>
<feature type="compositionally biased region" description="Basic and acidic residues" evidence="9">
    <location>
        <begin position="1015"/>
        <end position="1024"/>
    </location>
</feature>
<organism evidence="14 15">
    <name type="scientific">Polychaeton citri CBS 116435</name>
    <dbReference type="NCBI Taxonomy" id="1314669"/>
    <lineage>
        <taxon>Eukaryota</taxon>
        <taxon>Fungi</taxon>
        <taxon>Dikarya</taxon>
        <taxon>Ascomycota</taxon>
        <taxon>Pezizomycotina</taxon>
        <taxon>Dothideomycetes</taxon>
        <taxon>Dothideomycetidae</taxon>
        <taxon>Capnodiales</taxon>
        <taxon>Capnodiaceae</taxon>
        <taxon>Polychaeton</taxon>
    </lineage>
</organism>
<evidence type="ECO:0000256" key="6">
    <source>
        <dbReference type="ARBA" id="ARBA00022840"/>
    </source>
</evidence>
<dbReference type="Gene3D" id="3.40.50.300">
    <property type="entry name" value="P-loop containing nucleotide triphosphate hydrolases"/>
    <property type="match status" value="2"/>
</dbReference>
<dbReference type="InterPro" id="IPR041677">
    <property type="entry name" value="DNA2/NAM7_AAA_11"/>
</dbReference>
<evidence type="ECO:0000259" key="10">
    <source>
        <dbReference type="Pfam" id="PF12726"/>
    </source>
</evidence>
<dbReference type="FunFam" id="3.40.50.300:FF:000326">
    <property type="entry name" value="P-loop containing nucleoside triphosphate hydrolase"/>
    <property type="match status" value="1"/>
</dbReference>
<evidence type="ECO:0000259" key="11">
    <source>
        <dbReference type="Pfam" id="PF13086"/>
    </source>
</evidence>
<evidence type="ECO:0000256" key="1">
    <source>
        <dbReference type="ARBA" id="ARBA00004123"/>
    </source>
</evidence>
<feature type="domain" description="Helicase SEN1 beta-barrel" evidence="13">
    <location>
        <begin position="1163"/>
        <end position="1261"/>
    </location>
</feature>
<feature type="compositionally biased region" description="Basic and acidic residues" evidence="9">
    <location>
        <begin position="1931"/>
        <end position="1942"/>
    </location>
</feature>
<keyword evidence="5" id="KW-0347">Helicase</keyword>
<proteinExistence type="inferred from homology"/>
<keyword evidence="7" id="KW-0539">Nucleus</keyword>
<comment type="similarity">
    <text evidence="2">Belongs to the DNA2/NAM7 helicase family.</text>
</comment>
<gene>
    <name evidence="14" type="ORF">K431DRAFT_302802</name>
</gene>
<dbReference type="InterPro" id="IPR041679">
    <property type="entry name" value="DNA2/NAM7-like_C"/>
</dbReference>
<feature type="compositionally biased region" description="Low complexity" evidence="9">
    <location>
        <begin position="2034"/>
        <end position="2052"/>
    </location>
</feature>
<dbReference type="PANTHER" id="PTHR10887:SF495">
    <property type="entry name" value="HELICASE SENATAXIN ISOFORM X1-RELATED"/>
    <property type="match status" value="1"/>
</dbReference>
<evidence type="ECO:0000256" key="8">
    <source>
        <dbReference type="SAM" id="Coils"/>
    </source>
</evidence>
<feature type="compositionally biased region" description="Polar residues" evidence="9">
    <location>
        <begin position="1916"/>
        <end position="1926"/>
    </location>
</feature>
<feature type="compositionally biased region" description="Gly residues" evidence="9">
    <location>
        <begin position="1005"/>
        <end position="1014"/>
    </location>
</feature>
<keyword evidence="15" id="KW-1185">Reference proteome</keyword>
<dbReference type="InterPro" id="IPR045055">
    <property type="entry name" value="DNA2/NAM7-like"/>
</dbReference>
<feature type="compositionally biased region" description="Basic and acidic residues" evidence="9">
    <location>
        <begin position="981"/>
        <end position="996"/>
    </location>
</feature>
<feature type="compositionally biased region" description="Basic and acidic residues" evidence="9">
    <location>
        <begin position="1868"/>
        <end position="1882"/>
    </location>
</feature>
<feature type="compositionally biased region" description="Low complexity" evidence="9">
    <location>
        <begin position="1968"/>
        <end position="1978"/>
    </location>
</feature>
<evidence type="ECO:0008006" key="16">
    <source>
        <dbReference type="Google" id="ProtNLM"/>
    </source>
</evidence>
<evidence type="ECO:0000256" key="4">
    <source>
        <dbReference type="ARBA" id="ARBA00022801"/>
    </source>
</evidence>
<feature type="region of interest" description="Disordered" evidence="9">
    <location>
        <begin position="1868"/>
        <end position="2075"/>
    </location>
</feature>
<evidence type="ECO:0000256" key="2">
    <source>
        <dbReference type="ARBA" id="ARBA00007913"/>
    </source>
</evidence>
<sequence length="2075" mass="232603">MTDVVKAIEDICHLDEGLHWFCPRTDAEDGTCYFDEDCLDILASETHEQRAKRHEHIAEAEKRRDLVLKASEIIAYDGTDAQPYRSTYCDRLKIQMQRCDICVREFHRARSMLKGQLEVEFSQDDVQSFMQRFDEMNKERIVEGLQDATDKLLLVPENQRSITKTGSIGMYALFEALHSLPFLRDEEVLQQSFDKPFAMINSRKKVKLPHFAPGMTAFLYSSNLERSSWAFRAFGAVSRLMIATEFEHSVRPFLQPSLGRVNILSLDKAFLPTFWKATRLILSQMSKDVISNNLRSMDTNIWQISLEHFQVDDVHFQDLLGSYAILLTKAPAAFWDAMGAITPQSVVDTILASPVFESLFTTVNEREHLHLEDKVDWVDALVRSVKPGNLLSALRSLLRALLGRFQEKKYSNYARIVTYDKGLATIHLALKHIKTGLPGGPVVSDVLGILAKDYLPMIMSELVGIEKKHPETQIDKNEQTCLDIIQEALSLDLQSLTYDRHIIERKTAGEGNQELSSSGSDIWKMSMKHVLPGYPSLPSSILAGIQGLLPLEPFAPRQLQVAGAGKTTQGWNSALARLRTFVKDEFLSRLESFSPDQLVELLQDQHAANGFLALLCCGDQEVHQSVLSLLKTLSSQDNRRDSLMHLVQIWFDTSLTSFSIAFKMIAVDAVYEPCPIMLKLCSDIYSCLCDSQDGILRSKDKWSDSETRALESFWQMTWSFLLMIFSQTEAWSNKGYERQVLQDFCRETMDIAESVFDQYQVFSSALMEAEPVAQARDSAKGLLEFPRQAFLKQVKWLRLRDEYLIIKAVSLTRKVLTRLKDAEIRVPKDGEEYIEQICMNRTKTKLTENQKAELQQALENHTGESFTEVVELDPTEARKYKQSSLEGWTSSGRSTPTGEVARSKKPGQLDIAAWSEAAKARKAADAGLPPDDDTRLKAVTKSTDEARKRKGLEVQRLAAHKAAQEQLKQADKAKNFIAERKRLKEEQEKKRKEAIAKSKSATLGAGTGVQGVGDIGKDHTRKGDNVMVSSDEESSSDDDDLDEDLFGTSKPKEKKDRRTRLPMVDPSISLKPEQKRGPTKLHRTQRNIKDLRARLAPDLGPLHRTILKWDFFHDGDYPPGSNESEFTRVENSFRDPTSYQQTFQPLLILEAWQNLVKGREENSNKSYEVKVSSRSNVDAFVEISSLVSHAENKDLSLSEGDIILLSKSKKPADDGSAPHSLARISRIKRQKAHLEVLYQAMPGTPLMPSLTPSSLVYGLKVQSITPLEREYGALRGLQYYDLCNQIVRAKPSHHYEHSAKQLESVQKNWNVNEAQAKAISAAMENEGFSLIQGPPGSGKTKTIVAIVGGLLSNSLSSSSSAVKINVPNGANSAGNNASAGRKLLVCAPSNAAVDELVMRLKSGVKTRNGIEHKLNVVRIGRSDAINQQVSDVTMEALVSQKLGTNSNDQKTREKNSEVFKEHSKVSEDLRQLYETRDSGKVKGQELGELESNIQNARKRKNDLGVKIDNIKDQERNAGREAELSRKRAQQAVIEEAHVICATLSGSGHDMFQNLTVEFETVIIDEAAQCVEMSSLIPLKYGCYKCIMVGDPKQLPPTVFSKEAARFQYEQSLFVRMQNNHPNEVYLLDTQYRMHPHISLFPSRTFYDGKLKDGKGMAQLRIRSWHSSELLAPYRFYDVQGQHQSAPKGHSLINLAEIDVAIMLFERLSADFGSKRDYPRGNIGVITPYKSQLRALKDRFSSRFGNEIFDIIEFNTTDAFQGRESEIIIFSCVRASPAGGIGFLQDIRRMNVGLTRAKSSLWVLGNSESLVRGQYWRKLVEDAKARDSYTTGNLKSMLSKSSSHFPAAVAKDSSMLDVGEHVEQMDVGRKDSMKENRNVDGNRETPASLQQVKREVDPDAMEGVRYRFEDRVKKATSRSSGTASNGGTHKAFKNEQDVEMKEMEDTDLDTAREAYIPATTARSDDSNGRRSSSNSTSSSVAKSGRSGGHGNNKHDYETRVVAPAATTAGSIRVPRRNDNAREDSDAGSTAKKETQVPAQQTAGVAQQQQPAVVQRKRPNTGNPFMPSSKRRPKPQN</sequence>
<feature type="domain" description="Helicase Sen1 N-terminal" evidence="10">
    <location>
        <begin position="90"/>
        <end position="809"/>
    </location>
</feature>